<protein>
    <recommendedName>
        <fullName evidence="2">DUF6594 domain-containing protein</fullName>
    </recommendedName>
</protein>
<evidence type="ECO:0000259" key="2">
    <source>
        <dbReference type="Pfam" id="PF20237"/>
    </source>
</evidence>
<name>A0AA39V5D4_9LECA</name>
<reference evidence="3" key="1">
    <citation type="submission" date="2023-03" db="EMBL/GenBank/DDBJ databases">
        <title>Complete genome of Cladonia borealis.</title>
        <authorList>
            <person name="Park H."/>
        </authorList>
    </citation>
    <scope>NUCLEOTIDE SEQUENCE</scope>
    <source>
        <strain evidence="3">ANT050790</strain>
    </source>
</reference>
<dbReference type="InterPro" id="IPR046529">
    <property type="entry name" value="DUF6594"/>
</dbReference>
<feature type="transmembrane region" description="Helical" evidence="1">
    <location>
        <begin position="229"/>
        <end position="249"/>
    </location>
</feature>
<comment type="caution">
    <text evidence="3">The sequence shown here is derived from an EMBL/GenBank/DDBJ whole genome shotgun (WGS) entry which is preliminary data.</text>
</comment>
<dbReference type="AlphaFoldDB" id="A0AA39V5D4"/>
<organism evidence="3 4">
    <name type="scientific">Cladonia borealis</name>
    <dbReference type="NCBI Taxonomy" id="184061"/>
    <lineage>
        <taxon>Eukaryota</taxon>
        <taxon>Fungi</taxon>
        <taxon>Dikarya</taxon>
        <taxon>Ascomycota</taxon>
        <taxon>Pezizomycotina</taxon>
        <taxon>Lecanoromycetes</taxon>
        <taxon>OSLEUM clade</taxon>
        <taxon>Lecanoromycetidae</taxon>
        <taxon>Lecanorales</taxon>
        <taxon>Lecanorineae</taxon>
        <taxon>Cladoniaceae</taxon>
        <taxon>Cladonia</taxon>
    </lineage>
</organism>
<evidence type="ECO:0000313" key="3">
    <source>
        <dbReference type="EMBL" id="KAK0512429.1"/>
    </source>
</evidence>
<feature type="transmembrane region" description="Helical" evidence="1">
    <location>
        <begin position="255"/>
        <end position="272"/>
    </location>
</feature>
<evidence type="ECO:0000256" key="1">
    <source>
        <dbReference type="SAM" id="Phobius"/>
    </source>
</evidence>
<dbReference type="Pfam" id="PF20237">
    <property type="entry name" value="DUF6594"/>
    <property type="match status" value="1"/>
</dbReference>
<dbReference type="EMBL" id="JAFEKC020000011">
    <property type="protein sequence ID" value="KAK0512429.1"/>
    <property type="molecule type" value="Genomic_DNA"/>
</dbReference>
<keyword evidence="1" id="KW-0472">Membrane</keyword>
<keyword evidence="4" id="KW-1185">Reference proteome</keyword>
<keyword evidence="1" id="KW-1133">Transmembrane helix</keyword>
<sequence length="273" mass="30561">MAAAASQPTWLHTLPSADTPELGVIDDSMSYGERLFHYTYTTRHDDVHFLEYRMLHRLNIFNLQNRLAKFKGSCWTQHDVPETDLLDLKGMLHDYTIAIKDYAYVQSLRGIEDSQASSRRRDLSQAFPEIAELQGDPYNSRYCKLSSGPEIPSDPIRDYIKLIMPRRFTYTKAEMDSRIDGYLQGLPPQTVSPFVDKLTRFIIAFTGGAALVVPMLIMKLPFMSQTKSLVTVSVAVTLFASLMSVGVRASNTETLVATATYAAVLVVFVGTAS</sequence>
<accession>A0AA39V5D4</accession>
<feature type="domain" description="DUF6594" evidence="2">
    <location>
        <begin position="75"/>
        <end position="266"/>
    </location>
</feature>
<gene>
    <name evidence="3" type="ORF">JMJ35_005557</name>
</gene>
<keyword evidence="1" id="KW-0812">Transmembrane</keyword>
<dbReference type="Proteomes" id="UP001166286">
    <property type="component" value="Unassembled WGS sequence"/>
</dbReference>
<proteinExistence type="predicted"/>
<feature type="transmembrane region" description="Helical" evidence="1">
    <location>
        <begin position="198"/>
        <end position="217"/>
    </location>
</feature>
<evidence type="ECO:0000313" key="4">
    <source>
        <dbReference type="Proteomes" id="UP001166286"/>
    </source>
</evidence>